<evidence type="ECO:0000313" key="6">
    <source>
        <dbReference type="Proteomes" id="UP000887226"/>
    </source>
</evidence>
<dbReference type="InterPro" id="IPR002935">
    <property type="entry name" value="SAM_O-MeTrfase"/>
</dbReference>
<sequence length="74" mass="8150">MYGGKVVALKIDPRHASAAERNVANAGFTDVVELRLGPALETLEKMIAEEDEGYDMVFIYANKQNNLGYFEAAL</sequence>
<reference evidence="5" key="1">
    <citation type="journal article" date="2021" name="IMA Fungus">
        <title>Genomic characterization of three marine fungi, including Emericellopsis atlantica sp. nov. with signatures of a generalist lifestyle and marine biomass degradation.</title>
        <authorList>
            <person name="Hagestad O.C."/>
            <person name="Hou L."/>
            <person name="Andersen J.H."/>
            <person name="Hansen E.H."/>
            <person name="Altermark B."/>
            <person name="Li C."/>
            <person name="Kuhnert E."/>
            <person name="Cox R.J."/>
            <person name="Crous P.W."/>
            <person name="Spatafora J.W."/>
            <person name="Lail K."/>
            <person name="Amirebrahimi M."/>
            <person name="Lipzen A."/>
            <person name="Pangilinan J."/>
            <person name="Andreopoulos W."/>
            <person name="Hayes R.D."/>
            <person name="Ng V."/>
            <person name="Grigoriev I.V."/>
            <person name="Jackson S.A."/>
            <person name="Sutton T.D.S."/>
            <person name="Dobson A.D.W."/>
            <person name="Rama T."/>
        </authorList>
    </citation>
    <scope>NUCLEOTIDE SEQUENCE</scope>
    <source>
        <strain evidence="5">TRa3180A</strain>
    </source>
</reference>
<comment type="similarity">
    <text evidence="4">Belongs to the class I-like SAM-binding methyltransferase superfamily. Cation-dependent O-methyltransferase family.</text>
</comment>
<evidence type="ECO:0000256" key="4">
    <source>
        <dbReference type="ARBA" id="ARBA00023453"/>
    </source>
</evidence>
<accession>A0A9P8CB61</accession>
<keyword evidence="2" id="KW-0808">Transferase</keyword>
<dbReference type="GO" id="GO:0032259">
    <property type="term" value="P:methylation"/>
    <property type="evidence" value="ECO:0007669"/>
    <property type="project" value="UniProtKB-KW"/>
</dbReference>
<organism evidence="5 6">
    <name type="scientific">Calycina marina</name>
    <dbReference type="NCBI Taxonomy" id="1763456"/>
    <lineage>
        <taxon>Eukaryota</taxon>
        <taxon>Fungi</taxon>
        <taxon>Dikarya</taxon>
        <taxon>Ascomycota</taxon>
        <taxon>Pezizomycotina</taxon>
        <taxon>Leotiomycetes</taxon>
        <taxon>Helotiales</taxon>
        <taxon>Pezizellaceae</taxon>
        <taxon>Calycina</taxon>
    </lineage>
</organism>
<evidence type="ECO:0000256" key="2">
    <source>
        <dbReference type="ARBA" id="ARBA00022679"/>
    </source>
</evidence>
<name>A0A9P8CB61_9HELO</name>
<dbReference type="AlphaFoldDB" id="A0A9P8CB61"/>
<dbReference type="InterPro" id="IPR029063">
    <property type="entry name" value="SAM-dependent_MTases_sf"/>
</dbReference>
<dbReference type="PROSITE" id="PS51682">
    <property type="entry name" value="SAM_OMT_I"/>
    <property type="match status" value="1"/>
</dbReference>
<evidence type="ECO:0000256" key="3">
    <source>
        <dbReference type="ARBA" id="ARBA00022691"/>
    </source>
</evidence>
<dbReference type="Gene3D" id="3.40.50.150">
    <property type="entry name" value="Vaccinia Virus protein VP39"/>
    <property type="match status" value="1"/>
</dbReference>
<evidence type="ECO:0000256" key="1">
    <source>
        <dbReference type="ARBA" id="ARBA00022603"/>
    </source>
</evidence>
<dbReference type="Proteomes" id="UP000887226">
    <property type="component" value="Unassembled WGS sequence"/>
</dbReference>
<keyword evidence="6" id="KW-1185">Reference proteome</keyword>
<gene>
    <name evidence="5" type="ORF">BJ878DRAFT_525455</name>
</gene>
<evidence type="ECO:0000313" key="5">
    <source>
        <dbReference type="EMBL" id="KAG9240569.1"/>
    </source>
</evidence>
<dbReference type="EMBL" id="MU254405">
    <property type="protein sequence ID" value="KAG9240569.1"/>
    <property type="molecule type" value="Genomic_DNA"/>
</dbReference>
<keyword evidence="3" id="KW-0949">S-adenosyl-L-methionine</keyword>
<dbReference type="SUPFAM" id="SSF53335">
    <property type="entry name" value="S-adenosyl-L-methionine-dependent methyltransferases"/>
    <property type="match status" value="1"/>
</dbReference>
<dbReference type="GO" id="GO:0008171">
    <property type="term" value="F:O-methyltransferase activity"/>
    <property type="evidence" value="ECO:0007669"/>
    <property type="project" value="InterPro"/>
</dbReference>
<protein>
    <submittedName>
        <fullName evidence="5">Uncharacterized protein</fullName>
    </submittedName>
</protein>
<dbReference type="OrthoDB" id="10251242at2759"/>
<comment type="caution">
    <text evidence="5">The sequence shown here is derived from an EMBL/GenBank/DDBJ whole genome shotgun (WGS) entry which is preliminary data.</text>
</comment>
<dbReference type="Pfam" id="PF01596">
    <property type="entry name" value="Methyltransf_3"/>
    <property type="match status" value="1"/>
</dbReference>
<keyword evidence="1" id="KW-0489">Methyltransferase</keyword>
<proteinExistence type="inferred from homology"/>